<dbReference type="PROSITE" id="PS00061">
    <property type="entry name" value="ADH_SHORT"/>
    <property type="match status" value="1"/>
</dbReference>
<dbReference type="SUPFAM" id="SSF51735">
    <property type="entry name" value="NAD(P)-binding Rossmann-fold domains"/>
    <property type="match status" value="1"/>
</dbReference>
<dbReference type="PRINTS" id="PR00080">
    <property type="entry name" value="SDRFAMILY"/>
</dbReference>
<dbReference type="FunFam" id="3.40.50.720:FF:000084">
    <property type="entry name" value="Short-chain dehydrogenase reductase"/>
    <property type="match status" value="1"/>
</dbReference>
<dbReference type="InterPro" id="IPR057326">
    <property type="entry name" value="KR_dom"/>
</dbReference>
<dbReference type="SMART" id="SM00822">
    <property type="entry name" value="PKS_KR"/>
    <property type="match status" value="1"/>
</dbReference>
<comment type="caution">
    <text evidence="4">The sequence shown here is derived from an EMBL/GenBank/DDBJ whole genome shotgun (WGS) entry which is preliminary data.</text>
</comment>
<dbReference type="PANTHER" id="PTHR43639:SF1">
    <property type="entry name" value="SHORT-CHAIN DEHYDROGENASE_REDUCTASE FAMILY PROTEIN"/>
    <property type="match status" value="1"/>
</dbReference>
<dbReference type="Pfam" id="PF13561">
    <property type="entry name" value="adh_short_C2"/>
    <property type="match status" value="1"/>
</dbReference>
<evidence type="ECO:0000259" key="3">
    <source>
        <dbReference type="SMART" id="SM00822"/>
    </source>
</evidence>
<comment type="similarity">
    <text evidence="1">Belongs to the short-chain dehydrogenases/reductases (SDR) family.</text>
</comment>
<dbReference type="InterPro" id="IPR002347">
    <property type="entry name" value="SDR_fam"/>
</dbReference>
<evidence type="ECO:0000313" key="5">
    <source>
        <dbReference type="Proteomes" id="UP000256661"/>
    </source>
</evidence>
<evidence type="ECO:0000313" key="4">
    <source>
        <dbReference type="EMBL" id="REE97582.1"/>
    </source>
</evidence>
<accession>A0A3D9SNP7</accession>
<evidence type="ECO:0000256" key="1">
    <source>
        <dbReference type="ARBA" id="ARBA00006484"/>
    </source>
</evidence>
<dbReference type="AlphaFoldDB" id="A0A3D9SNP7"/>
<proteinExistence type="inferred from homology"/>
<dbReference type="RefSeq" id="WP_116023058.1">
    <property type="nucleotide sequence ID" value="NZ_QTTT01000001.1"/>
</dbReference>
<dbReference type="InterPro" id="IPR020904">
    <property type="entry name" value="Sc_DH/Rdtase_CS"/>
</dbReference>
<protein>
    <submittedName>
        <fullName evidence="4">3-oxoacyl-[acyl-carrier protein] reductase</fullName>
    </submittedName>
</protein>
<dbReference type="PRINTS" id="PR00081">
    <property type="entry name" value="GDHRDH"/>
</dbReference>
<feature type="domain" description="Ketoreductase" evidence="3">
    <location>
        <begin position="8"/>
        <end position="186"/>
    </location>
</feature>
<dbReference type="InterPro" id="IPR036291">
    <property type="entry name" value="NAD(P)-bd_dom_sf"/>
</dbReference>
<sequence length="243" mass="25292">MELGLQGKRVLVTGGTRGIGRAIVLGFAREGAQVYTCYRAGTEAAETLAEELSAIEAPHRIDRANVSVPKEAREMVAEAAKFLGGIDVLVNNAAMVSRGLLADTTTEKWRQVLGLNIDAIYEVTRAALPVLAPGANVIAISSGVATRGMAGRTAYATSKAALIGFVRSLSRELGPQGSRVNAVAPGVIETEARVPDAARERYSRMTALGRLGTPDDVAGVVLFLASDLAGYVTGQTILADGGI</sequence>
<organism evidence="4 5">
    <name type="scientific">Thermomonospora umbrina</name>
    <dbReference type="NCBI Taxonomy" id="111806"/>
    <lineage>
        <taxon>Bacteria</taxon>
        <taxon>Bacillati</taxon>
        <taxon>Actinomycetota</taxon>
        <taxon>Actinomycetes</taxon>
        <taxon>Streptosporangiales</taxon>
        <taxon>Thermomonosporaceae</taxon>
        <taxon>Thermomonospora</taxon>
    </lineage>
</organism>
<keyword evidence="5" id="KW-1185">Reference proteome</keyword>
<reference evidence="4 5" key="1">
    <citation type="submission" date="2018-08" db="EMBL/GenBank/DDBJ databases">
        <title>Sequencing the genomes of 1000 actinobacteria strains.</title>
        <authorList>
            <person name="Klenk H.-P."/>
        </authorList>
    </citation>
    <scope>NUCLEOTIDE SEQUENCE [LARGE SCALE GENOMIC DNA]</scope>
    <source>
        <strain evidence="4 5">DSM 43927</strain>
    </source>
</reference>
<dbReference type="Proteomes" id="UP000256661">
    <property type="component" value="Unassembled WGS sequence"/>
</dbReference>
<evidence type="ECO:0000256" key="2">
    <source>
        <dbReference type="ARBA" id="ARBA00023002"/>
    </source>
</evidence>
<dbReference type="PANTHER" id="PTHR43639">
    <property type="entry name" value="OXIDOREDUCTASE, SHORT-CHAIN DEHYDROGENASE/REDUCTASE FAMILY (AFU_ORTHOLOGUE AFUA_5G02870)"/>
    <property type="match status" value="1"/>
</dbReference>
<keyword evidence="2" id="KW-0560">Oxidoreductase</keyword>
<dbReference type="EMBL" id="QTTT01000001">
    <property type="protein sequence ID" value="REE97582.1"/>
    <property type="molecule type" value="Genomic_DNA"/>
</dbReference>
<dbReference type="Gene3D" id="3.40.50.720">
    <property type="entry name" value="NAD(P)-binding Rossmann-like Domain"/>
    <property type="match status" value="1"/>
</dbReference>
<gene>
    <name evidence="4" type="ORF">DFJ69_3055</name>
</gene>
<name>A0A3D9SNP7_9ACTN</name>
<dbReference type="GO" id="GO:0016491">
    <property type="term" value="F:oxidoreductase activity"/>
    <property type="evidence" value="ECO:0007669"/>
    <property type="project" value="UniProtKB-KW"/>
</dbReference>
<dbReference type="OrthoDB" id="286404at2"/>